<proteinExistence type="predicted"/>
<dbReference type="AlphaFoldDB" id="A0A0A9F4J7"/>
<organism evidence="1">
    <name type="scientific">Arundo donax</name>
    <name type="common">Giant reed</name>
    <name type="synonym">Donax arundinaceus</name>
    <dbReference type="NCBI Taxonomy" id="35708"/>
    <lineage>
        <taxon>Eukaryota</taxon>
        <taxon>Viridiplantae</taxon>
        <taxon>Streptophyta</taxon>
        <taxon>Embryophyta</taxon>
        <taxon>Tracheophyta</taxon>
        <taxon>Spermatophyta</taxon>
        <taxon>Magnoliopsida</taxon>
        <taxon>Liliopsida</taxon>
        <taxon>Poales</taxon>
        <taxon>Poaceae</taxon>
        <taxon>PACMAD clade</taxon>
        <taxon>Arundinoideae</taxon>
        <taxon>Arundineae</taxon>
        <taxon>Arundo</taxon>
    </lineage>
</organism>
<reference evidence="1" key="2">
    <citation type="journal article" date="2015" name="Data Brief">
        <title>Shoot transcriptome of the giant reed, Arundo donax.</title>
        <authorList>
            <person name="Barrero R.A."/>
            <person name="Guerrero F.D."/>
            <person name="Moolhuijzen P."/>
            <person name="Goolsby J.A."/>
            <person name="Tidwell J."/>
            <person name="Bellgard S.E."/>
            <person name="Bellgard M.I."/>
        </authorList>
    </citation>
    <scope>NUCLEOTIDE SEQUENCE</scope>
    <source>
        <tissue evidence="1">Shoot tissue taken approximately 20 cm above the soil surface</tissue>
    </source>
</reference>
<protein>
    <submittedName>
        <fullName evidence="1">Uncharacterized protein</fullName>
    </submittedName>
</protein>
<reference evidence="1" key="1">
    <citation type="submission" date="2014-09" db="EMBL/GenBank/DDBJ databases">
        <authorList>
            <person name="Magalhaes I.L.F."/>
            <person name="Oliveira U."/>
            <person name="Santos F.R."/>
            <person name="Vidigal T.H.D.A."/>
            <person name="Brescovit A.D."/>
            <person name="Santos A.J."/>
        </authorList>
    </citation>
    <scope>NUCLEOTIDE SEQUENCE</scope>
    <source>
        <tissue evidence="1">Shoot tissue taken approximately 20 cm above the soil surface</tissue>
    </source>
</reference>
<name>A0A0A9F4J7_ARUDO</name>
<evidence type="ECO:0000313" key="1">
    <source>
        <dbReference type="EMBL" id="JAE07272.1"/>
    </source>
</evidence>
<accession>A0A0A9F4J7</accession>
<sequence length="17" mass="2078">MKMNFCPKIQLQLGRNR</sequence>
<dbReference type="EMBL" id="GBRH01190624">
    <property type="protein sequence ID" value="JAE07272.1"/>
    <property type="molecule type" value="Transcribed_RNA"/>
</dbReference>